<feature type="region of interest" description="Disordered" evidence="2">
    <location>
        <begin position="492"/>
        <end position="554"/>
    </location>
</feature>
<proteinExistence type="inferred from homology"/>
<dbReference type="OrthoDB" id="3513062at2"/>
<dbReference type="GO" id="GO:0008270">
    <property type="term" value="F:zinc ion binding"/>
    <property type="evidence" value="ECO:0007669"/>
    <property type="project" value="InterPro"/>
</dbReference>
<dbReference type="EMBL" id="FNAD01000010">
    <property type="protein sequence ID" value="SDD99125.1"/>
    <property type="molecule type" value="Genomic_DNA"/>
</dbReference>
<feature type="domain" description="HNH nuclease" evidence="3">
    <location>
        <begin position="331"/>
        <end position="380"/>
    </location>
</feature>
<sequence>MNGLNGSDRDAQAALLRSRLESLAAQSRTRDAATLQAVIAYTSAGHHKACDGFSGIRDWIMECFDFNAACAGQMASIARLAPKFKHLTEAALSGAARIDAIAYAVRRLEREGLGVYSRVPYGTPVESPFDASVLCGTPEELIREYCIHSARAELAEHFDRICAELFDEQALLDDMSQQTLAWLEVNERPDGMWDLDGRLTADTGKLLSNALRTAVPPPRQEDADADGVLPPASNRNVEALHQMVAAYGTDPEAPKRHGHTATLNLTCDLATLRGEKTGRLPMLDGRPASVSKARLLACEAGIIPSVFDYGKGEAIELGRAKRLPNVALRHKLELEQPNGCAWSGCRAPVSWTEAHHLVHWANGGETVAENLILLCRFHHSRIHLGTWSISKTGPGKATIVHLASGTSDAEWEADPKDLPNGHALEEWSPKLKPELTDYASWYALKSMEASVKRTREKFRAKDLAAVSAVREDPGEPPFLRCPQRAAAEGSAGRCAQLGSQRGSGPSPCSGLERPPIDRLPDSRRTSPPRRTPLRRRPPEQRASRTRGRGPAQMKSCLIVAARSNSNPSRSESRSSVTIRFPTSVTLGHSGLVVLPPSDRIVLSQIGGQMRRILSNGLAAAGLALALGAGWAAPAVAGPADAAPSDQAQPSAESVLCPSKFRQDTVVREIPFANSTVIAEIPKGTWADGAWCVPFTAGGNHKTCGFYTDIWVAVKADDTWGFAHTGCMDDYYLH</sequence>
<dbReference type="Pfam" id="PF01844">
    <property type="entry name" value="HNH"/>
    <property type="match status" value="1"/>
</dbReference>
<dbReference type="STRING" id="58114.SAMN05216270_110123"/>
<comment type="similarity">
    <text evidence="1">Belongs to the Rv1128c/1148c/1588c/1702c/1945/3466 family.</text>
</comment>
<dbReference type="SMART" id="SM00507">
    <property type="entry name" value="HNHc"/>
    <property type="match status" value="1"/>
</dbReference>
<keyword evidence="4" id="KW-0378">Hydrolase</keyword>
<dbReference type="RefSeq" id="WP_091037916.1">
    <property type="nucleotide sequence ID" value="NZ_FNAD01000010.1"/>
</dbReference>
<evidence type="ECO:0000259" key="3">
    <source>
        <dbReference type="SMART" id="SM00507"/>
    </source>
</evidence>
<evidence type="ECO:0000256" key="2">
    <source>
        <dbReference type="SAM" id="MobiDB-lite"/>
    </source>
</evidence>
<dbReference type="GO" id="GO:0004519">
    <property type="term" value="F:endonuclease activity"/>
    <property type="evidence" value="ECO:0007669"/>
    <property type="project" value="UniProtKB-KW"/>
</dbReference>
<keyword evidence="4" id="KW-0540">Nuclease</keyword>
<dbReference type="InterPro" id="IPR002711">
    <property type="entry name" value="HNH"/>
</dbReference>
<keyword evidence="4" id="KW-0255">Endonuclease</keyword>
<dbReference type="Gene3D" id="1.10.30.50">
    <property type="match status" value="1"/>
</dbReference>
<dbReference type="InterPro" id="IPR003870">
    <property type="entry name" value="DUF222"/>
</dbReference>
<name>A0A1G6ZB80_9ACTN</name>
<keyword evidence="5" id="KW-1185">Reference proteome</keyword>
<protein>
    <submittedName>
        <fullName evidence="4">HNH endonuclease</fullName>
    </submittedName>
</protein>
<organism evidence="4 5">
    <name type="scientific">Glycomyces harbinensis</name>
    <dbReference type="NCBI Taxonomy" id="58114"/>
    <lineage>
        <taxon>Bacteria</taxon>
        <taxon>Bacillati</taxon>
        <taxon>Actinomycetota</taxon>
        <taxon>Actinomycetes</taxon>
        <taxon>Glycomycetales</taxon>
        <taxon>Glycomycetaceae</taxon>
        <taxon>Glycomyces</taxon>
    </lineage>
</organism>
<reference evidence="5" key="1">
    <citation type="submission" date="2016-10" db="EMBL/GenBank/DDBJ databases">
        <authorList>
            <person name="Varghese N."/>
            <person name="Submissions S."/>
        </authorList>
    </citation>
    <scope>NUCLEOTIDE SEQUENCE [LARGE SCALE GENOMIC DNA]</scope>
    <source>
        <strain evidence="5">CGMCC 4.3516</strain>
    </source>
</reference>
<dbReference type="Pfam" id="PF02720">
    <property type="entry name" value="DUF222"/>
    <property type="match status" value="1"/>
</dbReference>
<dbReference type="InterPro" id="IPR003615">
    <property type="entry name" value="HNH_nuc"/>
</dbReference>
<dbReference type="Proteomes" id="UP000198949">
    <property type="component" value="Unassembled WGS sequence"/>
</dbReference>
<dbReference type="GO" id="GO:0003676">
    <property type="term" value="F:nucleic acid binding"/>
    <property type="evidence" value="ECO:0007669"/>
    <property type="project" value="InterPro"/>
</dbReference>
<accession>A0A1G6ZB80</accession>
<evidence type="ECO:0000256" key="1">
    <source>
        <dbReference type="ARBA" id="ARBA00023450"/>
    </source>
</evidence>
<dbReference type="CDD" id="cd00085">
    <property type="entry name" value="HNHc"/>
    <property type="match status" value="1"/>
</dbReference>
<evidence type="ECO:0000313" key="4">
    <source>
        <dbReference type="EMBL" id="SDD99125.1"/>
    </source>
</evidence>
<dbReference type="AlphaFoldDB" id="A0A1G6ZB80"/>
<gene>
    <name evidence="4" type="ORF">SAMN05216270_110123</name>
</gene>
<feature type="compositionally biased region" description="Basic and acidic residues" evidence="2">
    <location>
        <begin position="514"/>
        <end position="524"/>
    </location>
</feature>
<evidence type="ECO:0000313" key="5">
    <source>
        <dbReference type="Proteomes" id="UP000198949"/>
    </source>
</evidence>